<dbReference type="GO" id="GO:0016829">
    <property type="term" value="F:lyase activity"/>
    <property type="evidence" value="ECO:0007669"/>
    <property type="project" value="UniProtKB-KW"/>
</dbReference>
<evidence type="ECO:0000313" key="9">
    <source>
        <dbReference type="EMBL" id="CAI8045144.1"/>
    </source>
</evidence>
<evidence type="ECO:0000256" key="6">
    <source>
        <dbReference type="ARBA" id="ARBA00023239"/>
    </source>
</evidence>
<sequence length="273" mass="29266">MALQGDVREHLHALAAIDEPARPVRTATQLEAVDALIIPGGESTTIINLLHAFELTDRLTERLAGGMPVWGTCAGMIVLAQEVLDPRPEPLRLLDISVRRNAYGRQVASFEAHLDVEELGAPPFCGVFIRAPAVERVGLGVQVLAALPDGRPVAVRRGSMLATSFHPELTGDHRFHRYFCAFRRDCERPASRAAQGGRAPQTPSRNPGTAGREPATLRGLHGRRGLVGVRAGAGSADPRQLRRGTGACGTGRRPRRAAARLRADDGGDQELSA</sequence>
<dbReference type="GO" id="GO:0004359">
    <property type="term" value="F:glutaminase activity"/>
    <property type="evidence" value="ECO:0007669"/>
    <property type="project" value="UniProtKB-EC"/>
</dbReference>
<keyword evidence="6" id="KW-0456">Lyase</keyword>
<dbReference type="SUPFAM" id="SSF52317">
    <property type="entry name" value="Class I glutamine amidotransferase-like"/>
    <property type="match status" value="1"/>
</dbReference>
<proteinExistence type="inferred from homology"/>
<organism evidence="9 10">
    <name type="scientific">Geodia barretti</name>
    <name type="common">Barrett's horny sponge</name>
    <dbReference type="NCBI Taxonomy" id="519541"/>
    <lineage>
        <taxon>Eukaryota</taxon>
        <taxon>Metazoa</taxon>
        <taxon>Porifera</taxon>
        <taxon>Demospongiae</taxon>
        <taxon>Heteroscleromorpha</taxon>
        <taxon>Tetractinellida</taxon>
        <taxon>Astrophorina</taxon>
        <taxon>Geodiidae</taxon>
        <taxon>Geodia</taxon>
    </lineage>
</organism>
<dbReference type="EC" id="3.5.1.2" evidence="2"/>
<evidence type="ECO:0000256" key="1">
    <source>
        <dbReference type="ARBA" id="ARBA00008345"/>
    </source>
</evidence>
<dbReference type="PROSITE" id="PS01236">
    <property type="entry name" value="PDXT_SNO_1"/>
    <property type="match status" value="1"/>
</dbReference>
<evidence type="ECO:0000256" key="4">
    <source>
        <dbReference type="ARBA" id="ARBA00022898"/>
    </source>
</evidence>
<keyword evidence="3" id="KW-0378">Hydrolase</keyword>
<dbReference type="InterPro" id="IPR002161">
    <property type="entry name" value="PdxT/SNO"/>
</dbReference>
<dbReference type="PROSITE" id="PS51130">
    <property type="entry name" value="PDXT_SNO_2"/>
    <property type="match status" value="1"/>
</dbReference>
<dbReference type="AlphaFoldDB" id="A0AA35X5N2"/>
<dbReference type="Proteomes" id="UP001174909">
    <property type="component" value="Unassembled WGS sequence"/>
</dbReference>
<comment type="catalytic activity">
    <reaction evidence="7">
        <text>L-glutamine + H2O = L-glutamate + NH4(+)</text>
        <dbReference type="Rhea" id="RHEA:15889"/>
        <dbReference type="ChEBI" id="CHEBI:15377"/>
        <dbReference type="ChEBI" id="CHEBI:28938"/>
        <dbReference type="ChEBI" id="CHEBI:29985"/>
        <dbReference type="ChEBI" id="CHEBI:58359"/>
        <dbReference type="EC" id="3.5.1.2"/>
    </reaction>
</comment>
<evidence type="ECO:0000313" key="10">
    <source>
        <dbReference type="Proteomes" id="UP001174909"/>
    </source>
</evidence>
<dbReference type="Gene3D" id="3.40.50.880">
    <property type="match status" value="1"/>
</dbReference>
<dbReference type="CDD" id="cd01749">
    <property type="entry name" value="GATase1_PB"/>
    <property type="match status" value="1"/>
</dbReference>
<dbReference type="Pfam" id="PF01174">
    <property type="entry name" value="SNO"/>
    <property type="match status" value="1"/>
</dbReference>
<keyword evidence="4" id="KW-0663">Pyridoxal phosphate</keyword>
<dbReference type="GO" id="GO:1903600">
    <property type="term" value="C:glutaminase complex"/>
    <property type="evidence" value="ECO:0007669"/>
    <property type="project" value="TreeGrafter"/>
</dbReference>
<evidence type="ECO:0000256" key="2">
    <source>
        <dbReference type="ARBA" id="ARBA00012918"/>
    </source>
</evidence>
<dbReference type="InterPro" id="IPR021196">
    <property type="entry name" value="PdxT/SNO_CS"/>
</dbReference>
<dbReference type="EMBL" id="CASHTH010003452">
    <property type="protein sequence ID" value="CAI8045144.1"/>
    <property type="molecule type" value="Genomic_DNA"/>
</dbReference>
<dbReference type="InterPro" id="IPR029062">
    <property type="entry name" value="Class_I_gatase-like"/>
</dbReference>
<keyword evidence="5" id="KW-0315">Glutamine amidotransferase</keyword>
<comment type="similarity">
    <text evidence="1">Belongs to the glutaminase PdxT/SNO family.</text>
</comment>
<dbReference type="GO" id="GO:0005829">
    <property type="term" value="C:cytosol"/>
    <property type="evidence" value="ECO:0007669"/>
    <property type="project" value="TreeGrafter"/>
</dbReference>
<dbReference type="PROSITE" id="PS51273">
    <property type="entry name" value="GATASE_TYPE_1"/>
    <property type="match status" value="1"/>
</dbReference>
<keyword evidence="10" id="KW-1185">Reference proteome</keyword>
<accession>A0AA35X5N2</accession>
<reference evidence="9" key="1">
    <citation type="submission" date="2023-03" db="EMBL/GenBank/DDBJ databases">
        <authorList>
            <person name="Steffen K."/>
            <person name="Cardenas P."/>
        </authorList>
    </citation>
    <scope>NUCLEOTIDE SEQUENCE</scope>
</reference>
<name>A0AA35X5N2_GEOBA</name>
<dbReference type="GO" id="GO:0042823">
    <property type="term" value="P:pyridoxal phosphate biosynthetic process"/>
    <property type="evidence" value="ECO:0007669"/>
    <property type="project" value="InterPro"/>
</dbReference>
<evidence type="ECO:0000256" key="8">
    <source>
        <dbReference type="SAM" id="MobiDB-lite"/>
    </source>
</evidence>
<evidence type="ECO:0000256" key="3">
    <source>
        <dbReference type="ARBA" id="ARBA00022801"/>
    </source>
</evidence>
<dbReference type="FunFam" id="3.40.50.880:FF:000010">
    <property type="entry name" value="uncharacterized protein LOC100176842 isoform X2"/>
    <property type="match status" value="1"/>
</dbReference>
<gene>
    <name evidence="9" type="ORF">GBAR_LOCUS24986</name>
</gene>
<dbReference type="GO" id="GO:0008614">
    <property type="term" value="P:pyridoxine metabolic process"/>
    <property type="evidence" value="ECO:0007669"/>
    <property type="project" value="TreeGrafter"/>
</dbReference>
<dbReference type="PANTHER" id="PTHR31559">
    <property type="entry name" value="PYRIDOXAL 5'-PHOSPHATE SYNTHASE SUBUNIT SNO"/>
    <property type="match status" value="1"/>
</dbReference>
<protein>
    <recommendedName>
        <fullName evidence="2">glutaminase</fullName>
        <ecNumber evidence="2">3.5.1.2</ecNumber>
    </recommendedName>
</protein>
<comment type="caution">
    <text evidence="9">The sequence shown here is derived from an EMBL/GenBank/DDBJ whole genome shotgun (WGS) entry which is preliminary data.</text>
</comment>
<dbReference type="PANTHER" id="PTHR31559:SF0">
    <property type="entry name" value="PYRIDOXAL 5'-PHOSPHATE SYNTHASE SUBUNIT SNO1-RELATED"/>
    <property type="match status" value="1"/>
</dbReference>
<dbReference type="NCBIfam" id="TIGR03800">
    <property type="entry name" value="PLP_synth_Pdx2"/>
    <property type="match status" value="1"/>
</dbReference>
<evidence type="ECO:0000256" key="5">
    <source>
        <dbReference type="ARBA" id="ARBA00022962"/>
    </source>
</evidence>
<feature type="region of interest" description="Disordered" evidence="8">
    <location>
        <begin position="190"/>
        <end position="273"/>
    </location>
</feature>
<evidence type="ECO:0000256" key="7">
    <source>
        <dbReference type="ARBA" id="ARBA00049534"/>
    </source>
</evidence>
<dbReference type="HAMAP" id="MF_01615">
    <property type="entry name" value="PdxT"/>
    <property type="match status" value="1"/>
</dbReference>